<keyword evidence="3" id="KW-1185">Reference proteome</keyword>
<protein>
    <submittedName>
        <fullName evidence="2">Uncharacterized protein</fullName>
    </submittedName>
</protein>
<evidence type="ECO:0000313" key="2">
    <source>
        <dbReference type="EMBL" id="KAK4126835.1"/>
    </source>
</evidence>
<evidence type="ECO:0000313" key="3">
    <source>
        <dbReference type="Proteomes" id="UP001302602"/>
    </source>
</evidence>
<reference evidence="2" key="2">
    <citation type="submission" date="2023-05" db="EMBL/GenBank/DDBJ databases">
        <authorList>
            <consortium name="Lawrence Berkeley National Laboratory"/>
            <person name="Steindorff A."/>
            <person name="Hensen N."/>
            <person name="Bonometti L."/>
            <person name="Westerberg I."/>
            <person name="Brannstrom I.O."/>
            <person name="Guillou S."/>
            <person name="Cros-Aarteil S."/>
            <person name="Calhoun S."/>
            <person name="Haridas S."/>
            <person name="Kuo A."/>
            <person name="Mondo S."/>
            <person name="Pangilinan J."/>
            <person name="Riley R."/>
            <person name="Labutti K."/>
            <person name="Andreopoulos B."/>
            <person name="Lipzen A."/>
            <person name="Chen C."/>
            <person name="Yanf M."/>
            <person name="Daum C."/>
            <person name="Ng V."/>
            <person name="Clum A."/>
            <person name="Ohm R."/>
            <person name="Martin F."/>
            <person name="Silar P."/>
            <person name="Natvig D."/>
            <person name="Lalanne C."/>
            <person name="Gautier V."/>
            <person name="Ament-Velasquez S.L."/>
            <person name="Kruys A."/>
            <person name="Hutchinson M.I."/>
            <person name="Powell A.J."/>
            <person name="Barry K."/>
            <person name="Miller A.N."/>
            <person name="Grigoriev I.V."/>
            <person name="Debuchy R."/>
            <person name="Gladieux P."/>
            <person name="Thoren M.H."/>
            <person name="Johannesson H."/>
        </authorList>
    </citation>
    <scope>NUCLEOTIDE SEQUENCE</scope>
    <source>
        <strain evidence="2">CBS 731.68</strain>
    </source>
</reference>
<evidence type="ECO:0000256" key="1">
    <source>
        <dbReference type="SAM" id="MobiDB-lite"/>
    </source>
</evidence>
<feature type="compositionally biased region" description="Low complexity" evidence="1">
    <location>
        <begin position="56"/>
        <end position="65"/>
    </location>
</feature>
<proteinExistence type="predicted"/>
<feature type="region of interest" description="Disordered" evidence="1">
    <location>
        <begin position="41"/>
        <end position="65"/>
    </location>
</feature>
<accession>A0AAN6U6D5</accession>
<organism evidence="2 3">
    <name type="scientific">Parathielavia appendiculata</name>
    <dbReference type="NCBI Taxonomy" id="2587402"/>
    <lineage>
        <taxon>Eukaryota</taxon>
        <taxon>Fungi</taxon>
        <taxon>Dikarya</taxon>
        <taxon>Ascomycota</taxon>
        <taxon>Pezizomycotina</taxon>
        <taxon>Sordariomycetes</taxon>
        <taxon>Sordariomycetidae</taxon>
        <taxon>Sordariales</taxon>
        <taxon>Chaetomiaceae</taxon>
        <taxon>Parathielavia</taxon>
    </lineage>
</organism>
<dbReference type="EMBL" id="MU853224">
    <property type="protein sequence ID" value="KAK4126835.1"/>
    <property type="molecule type" value="Genomic_DNA"/>
</dbReference>
<name>A0AAN6U6D5_9PEZI</name>
<gene>
    <name evidence="2" type="ORF">N657DRAFT_177711</name>
</gene>
<comment type="caution">
    <text evidence="2">The sequence shown here is derived from an EMBL/GenBank/DDBJ whole genome shotgun (WGS) entry which is preliminary data.</text>
</comment>
<dbReference type="GeneID" id="87822872"/>
<dbReference type="AlphaFoldDB" id="A0AAN6U6D5"/>
<sequence>MFEICQDFASLFLPWVHFPPGWYKCRTSAPCLEICSFRSRGPASHRTRGAGSDAVSSSTSTRRPSTLLHFSQTKLPLSVISLYSCLSVFSSCISA</sequence>
<dbReference type="Proteomes" id="UP001302602">
    <property type="component" value="Unassembled WGS sequence"/>
</dbReference>
<reference evidence="2" key="1">
    <citation type="journal article" date="2023" name="Mol. Phylogenet. Evol.">
        <title>Genome-scale phylogeny and comparative genomics of the fungal order Sordariales.</title>
        <authorList>
            <person name="Hensen N."/>
            <person name="Bonometti L."/>
            <person name="Westerberg I."/>
            <person name="Brannstrom I.O."/>
            <person name="Guillou S."/>
            <person name="Cros-Aarteil S."/>
            <person name="Calhoun S."/>
            <person name="Haridas S."/>
            <person name="Kuo A."/>
            <person name="Mondo S."/>
            <person name="Pangilinan J."/>
            <person name="Riley R."/>
            <person name="LaButti K."/>
            <person name="Andreopoulos B."/>
            <person name="Lipzen A."/>
            <person name="Chen C."/>
            <person name="Yan M."/>
            <person name="Daum C."/>
            <person name="Ng V."/>
            <person name="Clum A."/>
            <person name="Steindorff A."/>
            <person name="Ohm R.A."/>
            <person name="Martin F."/>
            <person name="Silar P."/>
            <person name="Natvig D.O."/>
            <person name="Lalanne C."/>
            <person name="Gautier V."/>
            <person name="Ament-Velasquez S.L."/>
            <person name="Kruys A."/>
            <person name="Hutchinson M.I."/>
            <person name="Powell A.J."/>
            <person name="Barry K."/>
            <person name="Miller A.N."/>
            <person name="Grigoriev I.V."/>
            <person name="Debuchy R."/>
            <person name="Gladieux P."/>
            <person name="Hiltunen Thoren M."/>
            <person name="Johannesson H."/>
        </authorList>
    </citation>
    <scope>NUCLEOTIDE SEQUENCE</scope>
    <source>
        <strain evidence="2">CBS 731.68</strain>
    </source>
</reference>
<dbReference type="RefSeq" id="XP_062650606.1">
    <property type="nucleotide sequence ID" value="XM_062786106.1"/>
</dbReference>